<dbReference type="AlphaFoldDB" id="A0AA51R4B5"/>
<name>A0AA51R4B5_9GAMM</name>
<dbReference type="EMBL" id="JAVFKN010000011">
    <property type="protein sequence ID" value="MDQ5768823.1"/>
    <property type="molecule type" value="Genomic_DNA"/>
</dbReference>
<organism evidence="3">
    <name type="scientific">Thiothrix subterranea</name>
    <dbReference type="NCBI Taxonomy" id="2735563"/>
    <lineage>
        <taxon>Bacteria</taxon>
        <taxon>Pseudomonadati</taxon>
        <taxon>Pseudomonadota</taxon>
        <taxon>Gammaproteobacteria</taxon>
        <taxon>Thiotrichales</taxon>
        <taxon>Thiotrichaceae</taxon>
        <taxon>Thiothrix</taxon>
    </lineage>
</organism>
<keyword evidence="1" id="KW-0732">Signal</keyword>
<gene>
    <name evidence="2" type="ORF">RCC75_09800</name>
    <name evidence="3" type="ORF">RCG00_19705</name>
</gene>
<dbReference type="RefSeq" id="WP_308134786.1">
    <property type="nucleotide sequence ID" value="NZ_CP133197.1"/>
</dbReference>
<dbReference type="Proteomes" id="UP001223336">
    <property type="component" value="Unassembled WGS sequence"/>
</dbReference>
<evidence type="ECO:0000313" key="3">
    <source>
        <dbReference type="EMBL" id="WML86496.1"/>
    </source>
</evidence>
<feature type="signal peptide" evidence="1">
    <location>
        <begin position="1"/>
        <end position="21"/>
    </location>
</feature>
<feature type="chain" id="PRO_5041434560" evidence="1">
    <location>
        <begin position="22"/>
        <end position="170"/>
    </location>
</feature>
<reference evidence="3 4" key="1">
    <citation type="submission" date="2023-08" db="EMBL/GenBank/DDBJ databases">
        <title>New molecular markers tilS and rpoB for phylogenetic and monitoring studies of the genus Thiothrix biodiversity.</title>
        <authorList>
            <person name="Ravin N.V."/>
            <person name="Smolyakov D."/>
            <person name="Markov N.D."/>
            <person name="Beletsky A.V."/>
            <person name="Mardanov A.V."/>
            <person name="Rudenko T.S."/>
            <person name="Grabovich M.Y."/>
        </authorList>
    </citation>
    <scope>NUCLEOTIDE SEQUENCE</scope>
    <source>
        <strain evidence="3">DNT52</strain>
        <strain evidence="2 4">H33</strain>
    </source>
</reference>
<evidence type="ECO:0000256" key="1">
    <source>
        <dbReference type="SAM" id="SignalP"/>
    </source>
</evidence>
<evidence type="ECO:0000313" key="2">
    <source>
        <dbReference type="EMBL" id="MDQ5768823.1"/>
    </source>
</evidence>
<dbReference type="Proteomes" id="UP001229862">
    <property type="component" value="Chromosome"/>
</dbReference>
<sequence length="170" mass="18832">MFKKVIIIFFLIFSLSQTASARDNYCHGALGMQCGEITLAQVAACGKILGGPYAVCMINAGSWRHDKCCAQQSANNPGMMCNGGSESSTQCQSEWNTAVTRFTEGYNWSRIVDTRINDTTPRTIDRKRFCGKPGARFHALDTDNPFCCSRDSRGPNLFEALLHPQSRFCL</sequence>
<protein>
    <submittedName>
        <fullName evidence="3">Uncharacterized protein</fullName>
    </submittedName>
</protein>
<dbReference type="EMBL" id="CP133217">
    <property type="protein sequence ID" value="WML86496.1"/>
    <property type="molecule type" value="Genomic_DNA"/>
</dbReference>
<keyword evidence="4" id="KW-1185">Reference proteome</keyword>
<accession>A0AA51R4B5</accession>
<proteinExistence type="predicted"/>
<evidence type="ECO:0000313" key="4">
    <source>
        <dbReference type="Proteomes" id="UP001223336"/>
    </source>
</evidence>